<dbReference type="InterPro" id="IPR003140">
    <property type="entry name" value="PLipase/COase/thioEstase"/>
</dbReference>
<comment type="caution">
    <text evidence="5">The sequence shown here is derived from an EMBL/GenBank/DDBJ whole genome shotgun (WGS) entry which is preliminary data.</text>
</comment>
<keyword evidence="6" id="KW-1185">Reference proteome</keyword>
<evidence type="ECO:0000259" key="4">
    <source>
        <dbReference type="Pfam" id="PF02230"/>
    </source>
</evidence>
<feature type="chain" id="PRO_5041217134" evidence="3">
    <location>
        <begin position="22"/>
        <end position="280"/>
    </location>
</feature>
<dbReference type="Gene3D" id="3.40.50.1820">
    <property type="entry name" value="alpha/beta hydrolase"/>
    <property type="match status" value="1"/>
</dbReference>
<keyword evidence="2" id="KW-0378">Hydrolase</keyword>
<dbReference type="Proteomes" id="UP001157355">
    <property type="component" value="Unassembled WGS sequence"/>
</dbReference>
<feature type="domain" description="Phospholipase/carboxylesterase/thioesterase" evidence="4">
    <location>
        <begin position="33"/>
        <end position="195"/>
    </location>
</feature>
<dbReference type="InterPro" id="IPR029058">
    <property type="entry name" value="AB_hydrolase_fold"/>
</dbReference>
<evidence type="ECO:0000256" key="2">
    <source>
        <dbReference type="ARBA" id="ARBA00022801"/>
    </source>
</evidence>
<organism evidence="5 6">
    <name type="scientific">Cypionkella aquatica</name>
    <dbReference type="NCBI Taxonomy" id="1756042"/>
    <lineage>
        <taxon>Bacteria</taxon>
        <taxon>Pseudomonadati</taxon>
        <taxon>Pseudomonadota</taxon>
        <taxon>Alphaproteobacteria</taxon>
        <taxon>Rhodobacterales</taxon>
        <taxon>Paracoccaceae</taxon>
        <taxon>Cypionkella</taxon>
    </lineage>
</organism>
<evidence type="ECO:0000313" key="6">
    <source>
        <dbReference type="Proteomes" id="UP001157355"/>
    </source>
</evidence>
<dbReference type="SUPFAM" id="SSF53474">
    <property type="entry name" value="alpha/beta-Hydrolases"/>
    <property type="match status" value="1"/>
</dbReference>
<dbReference type="AlphaFoldDB" id="A0AA37X143"/>
<proteinExistence type="predicted"/>
<sequence>MRALILALLLLAAPLAAPVAAAPQLVHLGARHYLIEMPDHPTGAMILVLHGGGGTPAQFADMTGFSAPALAEGYAVIYPAASQPKRITMWQTDVEKPGRADDFGFLDQVTRDAATRFQLDPARIYMSGFSNGAAMAEAYAMARAGRIKAVAAVSGTLDLRRTLQAQPMLIIHGTADPRVPYQGGRGAKSKVKTSFDAIPAQVMALVAAFGDLSQADRLIDPVDDGMQVTQSDYSNGQGVQLRLLSISGGGHGWPGRLSPKPKASDISATAEALRFFALHP</sequence>
<keyword evidence="1 3" id="KW-0732">Signal</keyword>
<name>A0AA37X143_9RHOB</name>
<dbReference type="RefSeq" id="WP_284323350.1">
    <property type="nucleotide sequence ID" value="NZ_BSPP01000001.1"/>
</dbReference>
<dbReference type="PANTHER" id="PTHR43037">
    <property type="entry name" value="UNNAMED PRODUCT-RELATED"/>
    <property type="match status" value="1"/>
</dbReference>
<dbReference type="GO" id="GO:0016787">
    <property type="term" value="F:hydrolase activity"/>
    <property type="evidence" value="ECO:0007669"/>
    <property type="project" value="UniProtKB-KW"/>
</dbReference>
<reference evidence="5 6" key="1">
    <citation type="journal article" date="2014" name="Int. J. Syst. Evol. Microbiol.">
        <title>Complete genome sequence of Corynebacterium casei LMG S-19264T (=DSM 44701T), isolated from a smear-ripened cheese.</title>
        <authorList>
            <consortium name="US DOE Joint Genome Institute (JGI-PGF)"/>
            <person name="Walter F."/>
            <person name="Albersmeier A."/>
            <person name="Kalinowski J."/>
            <person name="Ruckert C."/>
        </authorList>
    </citation>
    <scope>NUCLEOTIDE SEQUENCE [LARGE SCALE GENOMIC DNA]</scope>
    <source>
        <strain evidence="5 6">NBRC 111766</strain>
    </source>
</reference>
<dbReference type="PANTHER" id="PTHR43037:SF5">
    <property type="entry name" value="FERULOYL ESTERASE"/>
    <property type="match status" value="1"/>
</dbReference>
<gene>
    <name evidence="5" type="primary">lpqC</name>
    <name evidence="5" type="ORF">GCM10010873_00890</name>
</gene>
<accession>A0AA37X143</accession>
<dbReference type="EMBL" id="BSPP01000001">
    <property type="protein sequence ID" value="GLS85116.1"/>
    <property type="molecule type" value="Genomic_DNA"/>
</dbReference>
<evidence type="ECO:0000256" key="1">
    <source>
        <dbReference type="ARBA" id="ARBA00022729"/>
    </source>
</evidence>
<dbReference type="InterPro" id="IPR050955">
    <property type="entry name" value="Plant_Biomass_Hydrol_Est"/>
</dbReference>
<feature type="signal peptide" evidence="3">
    <location>
        <begin position="1"/>
        <end position="21"/>
    </location>
</feature>
<protein>
    <submittedName>
        <fullName evidence="5">Esterase</fullName>
    </submittedName>
</protein>
<dbReference type="Pfam" id="PF02230">
    <property type="entry name" value="Abhydrolase_2"/>
    <property type="match status" value="1"/>
</dbReference>
<evidence type="ECO:0000313" key="5">
    <source>
        <dbReference type="EMBL" id="GLS85116.1"/>
    </source>
</evidence>
<evidence type="ECO:0000256" key="3">
    <source>
        <dbReference type="SAM" id="SignalP"/>
    </source>
</evidence>